<evidence type="ECO:0000313" key="3">
    <source>
        <dbReference type="Proteomes" id="UP000318405"/>
    </source>
</evidence>
<gene>
    <name evidence="2" type="ORF">FOZ76_16225</name>
</gene>
<evidence type="ECO:0000313" key="2">
    <source>
        <dbReference type="EMBL" id="TSH92933.1"/>
    </source>
</evidence>
<dbReference type="InterPro" id="IPR011051">
    <property type="entry name" value="RmlC_Cupin_sf"/>
</dbReference>
<reference evidence="2 3" key="1">
    <citation type="submission" date="2019-07" db="EMBL/GenBank/DDBJ databases">
        <title>Qingshengfaniella alkalisoli gen. nov., sp. nov., isolated from saline soil.</title>
        <authorList>
            <person name="Xu L."/>
            <person name="Huang X.-X."/>
            <person name="Sun J.-Q."/>
        </authorList>
    </citation>
    <scope>NUCLEOTIDE SEQUENCE [LARGE SCALE GENOMIC DNA]</scope>
    <source>
        <strain evidence="2 3">DSM 27279</strain>
    </source>
</reference>
<dbReference type="EMBL" id="VLTJ01000029">
    <property type="protein sequence ID" value="TSH92933.1"/>
    <property type="molecule type" value="Genomic_DNA"/>
</dbReference>
<feature type="region of interest" description="Disordered" evidence="1">
    <location>
        <begin position="1"/>
        <end position="21"/>
    </location>
</feature>
<proteinExistence type="predicted"/>
<keyword evidence="3" id="KW-1185">Reference proteome</keyword>
<comment type="caution">
    <text evidence="2">The sequence shown here is derived from an EMBL/GenBank/DDBJ whole genome shotgun (WGS) entry which is preliminary data.</text>
</comment>
<evidence type="ECO:0000256" key="1">
    <source>
        <dbReference type="SAM" id="MobiDB-lite"/>
    </source>
</evidence>
<organism evidence="2 3">
    <name type="scientific">Verticiella sediminum</name>
    <dbReference type="NCBI Taxonomy" id="1247510"/>
    <lineage>
        <taxon>Bacteria</taxon>
        <taxon>Pseudomonadati</taxon>
        <taxon>Pseudomonadota</taxon>
        <taxon>Betaproteobacteria</taxon>
        <taxon>Burkholderiales</taxon>
        <taxon>Alcaligenaceae</taxon>
        <taxon>Verticiella</taxon>
    </lineage>
</organism>
<dbReference type="OrthoDB" id="8882910at2"/>
<dbReference type="Proteomes" id="UP000318405">
    <property type="component" value="Unassembled WGS sequence"/>
</dbReference>
<dbReference type="RefSeq" id="WP_143949299.1">
    <property type="nucleotide sequence ID" value="NZ_BAABMB010000001.1"/>
</dbReference>
<dbReference type="InterPro" id="IPR014710">
    <property type="entry name" value="RmlC-like_jellyroll"/>
</dbReference>
<protein>
    <submittedName>
        <fullName evidence="2">Uncharacterized protein</fullName>
    </submittedName>
</protein>
<dbReference type="SUPFAM" id="SSF51182">
    <property type="entry name" value="RmlC-like cupins"/>
    <property type="match status" value="2"/>
</dbReference>
<dbReference type="Gene3D" id="2.60.120.10">
    <property type="entry name" value="Jelly Rolls"/>
    <property type="match status" value="1"/>
</dbReference>
<name>A0A556AJ76_9BURK</name>
<dbReference type="AlphaFoldDB" id="A0A556AJ76"/>
<accession>A0A556AJ76</accession>
<sequence length="278" mass="30678">MTLPLDASVHDFSPGPPQQETSHARCWITRAANFVVMYMQARPGAMLVRDAQPDEYMVFCVDALARVRAGTEAATLQSGTLAIVPPGASRIDIEAEGTLVLLFSNRATDLLALAANAAHYEAGAPGVAPLADLPEPAGGFALRTYRVAEHRPTDGNMCVFRSRNLMLNIMLPRQAPRNTRALSPHQHEDFEQGSMALRGDWVHHLRYPWTKDMSQWREDVHMSIGSPSLLVIPPKVIHTSRNVSEGESWLLDIFAPPRADFCARPGMVRNAQDYPYVG</sequence>